<evidence type="ECO:0000313" key="1">
    <source>
        <dbReference type="EMBL" id="GMN53917.1"/>
    </source>
</evidence>
<reference evidence="1" key="1">
    <citation type="submission" date="2023-07" db="EMBL/GenBank/DDBJ databases">
        <title>draft genome sequence of fig (Ficus carica).</title>
        <authorList>
            <person name="Takahashi T."/>
            <person name="Nishimura K."/>
        </authorList>
    </citation>
    <scope>NUCLEOTIDE SEQUENCE</scope>
</reference>
<proteinExistence type="predicted"/>
<dbReference type="AlphaFoldDB" id="A0AA88AMW5"/>
<organism evidence="1 2">
    <name type="scientific">Ficus carica</name>
    <name type="common">Common fig</name>
    <dbReference type="NCBI Taxonomy" id="3494"/>
    <lineage>
        <taxon>Eukaryota</taxon>
        <taxon>Viridiplantae</taxon>
        <taxon>Streptophyta</taxon>
        <taxon>Embryophyta</taxon>
        <taxon>Tracheophyta</taxon>
        <taxon>Spermatophyta</taxon>
        <taxon>Magnoliopsida</taxon>
        <taxon>eudicotyledons</taxon>
        <taxon>Gunneridae</taxon>
        <taxon>Pentapetalae</taxon>
        <taxon>rosids</taxon>
        <taxon>fabids</taxon>
        <taxon>Rosales</taxon>
        <taxon>Moraceae</taxon>
        <taxon>Ficeae</taxon>
        <taxon>Ficus</taxon>
    </lineage>
</organism>
<keyword evidence="2" id="KW-1185">Reference proteome</keyword>
<accession>A0AA88AMW5</accession>
<evidence type="ECO:0000313" key="2">
    <source>
        <dbReference type="Proteomes" id="UP001187192"/>
    </source>
</evidence>
<dbReference type="Proteomes" id="UP001187192">
    <property type="component" value="Unassembled WGS sequence"/>
</dbReference>
<comment type="caution">
    <text evidence="1">The sequence shown here is derived from an EMBL/GenBank/DDBJ whole genome shotgun (WGS) entry which is preliminary data.</text>
</comment>
<sequence>MTVEKTTTIYCLSLFPCVVVSLSRFTVGPDRAGGCRDGGVDISRSPTPVYLSTIARLANVAQG</sequence>
<gene>
    <name evidence="1" type="ORF">TIFTF001_023068</name>
</gene>
<protein>
    <submittedName>
        <fullName evidence="1">Uncharacterized protein</fullName>
    </submittedName>
</protein>
<name>A0AA88AMW5_FICCA</name>
<dbReference type="EMBL" id="BTGU01000048">
    <property type="protein sequence ID" value="GMN53917.1"/>
    <property type="molecule type" value="Genomic_DNA"/>
</dbReference>